<dbReference type="InterPro" id="IPR036770">
    <property type="entry name" value="Ankyrin_rpt-contain_sf"/>
</dbReference>
<comment type="caution">
    <text evidence="5">The sequence shown here is derived from an EMBL/GenBank/DDBJ whole genome shotgun (WGS) entry which is preliminary data.</text>
</comment>
<evidence type="ECO:0000256" key="1">
    <source>
        <dbReference type="ARBA" id="ARBA00022737"/>
    </source>
</evidence>
<keyword evidence="2 3" id="KW-0040">ANK repeat</keyword>
<sequence>MTNADDFCQFARLGQTVKIQKCLQSHSVDVNALNLYGESALSTATCHNQILCVEYLLASKADPTLRLTAGHTAIHIACRLGNVPILHMLLSIKKENNNNNTEEEQQREDKHVYECLKMKDYSNRTPIHWAATQESVSKRQKMFAYLDKRMPGVLDSRYNLNWFSSWAATHPWVIDQSTASAPAGSALKLTSPNRTYQQDESSDINSLDITPKVSTNNYERTPRAPLTTATINSTNKSAIRQHVPTEQPPAVLPSTPISSCKVTVTSIYHFPKNDQQPTSKLSEHHDPPVNDQLLSPLASRCTYRAHRVRIEPKIDFPPPPSDLDDIENKIHDYEDTNTPLSSKRPSHNLLSNIFPSAATTPSTDQSSQQSTKHIASSFGFDTSIEPRHLADTTIHSTTDTYAQNDELESVSSNDDESQSNKIDYVCKSTSTIDLASPGAHTYYA</sequence>
<feature type="region of interest" description="Disordered" evidence="4">
    <location>
        <begin position="271"/>
        <end position="296"/>
    </location>
</feature>
<evidence type="ECO:0000256" key="2">
    <source>
        <dbReference type="ARBA" id="ARBA00023043"/>
    </source>
</evidence>
<dbReference type="InterPro" id="IPR002110">
    <property type="entry name" value="Ankyrin_rpt"/>
</dbReference>
<feature type="compositionally biased region" description="Polar residues" evidence="4">
    <location>
        <begin position="336"/>
        <end position="354"/>
    </location>
</feature>
<gene>
    <name evidence="5" type="ORF">XAT740_LOCUS9052</name>
</gene>
<dbReference type="PROSITE" id="PS50088">
    <property type="entry name" value="ANK_REPEAT"/>
    <property type="match status" value="1"/>
</dbReference>
<dbReference type="AlphaFoldDB" id="A0A814AXI6"/>
<reference evidence="5" key="1">
    <citation type="submission" date="2021-02" db="EMBL/GenBank/DDBJ databases">
        <authorList>
            <person name="Nowell W R."/>
        </authorList>
    </citation>
    <scope>NUCLEOTIDE SEQUENCE</scope>
</reference>
<dbReference type="SMART" id="SM00248">
    <property type="entry name" value="ANK"/>
    <property type="match status" value="3"/>
</dbReference>
<dbReference type="Gene3D" id="1.25.40.20">
    <property type="entry name" value="Ankyrin repeat-containing domain"/>
    <property type="match status" value="1"/>
</dbReference>
<dbReference type="PROSITE" id="PS50297">
    <property type="entry name" value="ANK_REP_REGION"/>
    <property type="match status" value="1"/>
</dbReference>
<feature type="compositionally biased region" description="Low complexity" evidence="4">
    <location>
        <begin position="355"/>
        <end position="371"/>
    </location>
</feature>
<name>A0A814AXI6_ADIRI</name>
<feature type="region of interest" description="Disordered" evidence="4">
    <location>
        <begin position="192"/>
        <end position="220"/>
    </location>
</feature>
<feature type="repeat" description="ANK" evidence="3">
    <location>
        <begin position="69"/>
        <end position="101"/>
    </location>
</feature>
<dbReference type="PANTHER" id="PTHR24198:SF165">
    <property type="entry name" value="ANKYRIN REPEAT-CONTAINING PROTEIN-RELATED"/>
    <property type="match status" value="1"/>
</dbReference>
<dbReference type="EMBL" id="CAJNOR010000461">
    <property type="protein sequence ID" value="CAF0921320.1"/>
    <property type="molecule type" value="Genomic_DNA"/>
</dbReference>
<keyword evidence="1" id="KW-0677">Repeat</keyword>
<proteinExistence type="predicted"/>
<dbReference type="SUPFAM" id="SSF48403">
    <property type="entry name" value="Ankyrin repeat"/>
    <property type="match status" value="1"/>
</dbReference>
<keyword evidence="6" id="KW-1185">Reference proteome</keyword>
<feature type="region of interest" description="Disordered" evidence="4">
    <location>
        <begin position="333"/>
        <end position="374"/>
    </location>
</feature>
<evidence type="ECO:0000256" key="4">
    <source>
        <dbReference type="SAM" id="MobiDB-lite"/>
    </source>
</evidence>
<evidence type="ECO:0000313" key="6">
    <source>
        <dbReference type="Proteomes" id="UP000663828"/>
    </source>
</evidence>
<evidence type="ECO:0000313" key="5">
    <source>
        <dbReference type="EMBL" id="CAF0921320.1"/>
    </source>
</evidence>
<feature type="compositionally biased region" description="Polar residues" evidence="4">
    <location>
        <begin position="192"/>
        <end position="219"/>
    </location>
</feature>
<organism evidence="5 6">
    <name type="scientific">Adineta ricciae</name>
    <name type="common">Rotifer</name>
    <dbReference type="NCBI Taxonomy" id="249248"/>
    <lineage>
        <taxon>Eukaryota</taxon>
        <taxon>Metazoa</taxon>
        <taxon>Spiralia</taxon>
        <taxon>Gnathifera</taxon>
        <taxon>Rotifera</taxon>
        <taxon>Eurotatoria</taxon>
        <taxon>Bdelloidea</taxon>
        <taxon>Adinetida</taxon>
        <taxon>Adinetidae</taxon>
        <taxon>Adineta</taxon>
    </lineage>
</organism>
<dbReference type="PANTHER" id="PTHR24198">
    <property type="entry name" value="ANKYRIN REPEAT AND PROTEIN KINASE DOMAIN-CONTAINING PROTEIN"/>
    <property type="match status" value="1"/>
</dbReference>
<evidence type="ECO:0000256" key="3">
    <source>
        <dbReference type="PROSITE-ProRule" id="PRU00023"/>
    </source>
</evidence>
<protein>
    <submittedName>
        <fullName evidence="5">Uncharacterized protein</fullName>
    </submittedName>
</protein>
<dbReference type="Proteomes" id="UP000663828">
    <property type="component" value="Unassembled WGS sequence"/>
</dbReference>
<dbReference type="Pfam" id="PF12796">
    <property type="entry name" value="Ank_2"/>
    <property type="match status" value="1"/>
</dbReference>
<accession>A0A814AXI6</accession>